<protein>
    <submittedName>
        <fullName evidence="3">Repressor protein</fullName>
    </submittedName>
</protein>
<dbReference type="InterPro" id="IPR053721">
    <property type="entry name" value="Fimbrial_Adhesin_Reg"/>
</dbReference>
<proteinExistence type="predicted"/>
<organism evidence="3 4">
    <name type="scientific">Edwardsiella anguillarum ET080813</name>
    <dbReference type="NCBI Taxonomy" id="667120"/>
    <lineage>
        <taxon>Bacteria</taxon>
        <taxon>Pseudomonadati</taxon>
        <taxon>Pseudomonadota</taxon>
        <taxon>Gammaproteobacteria</taxon>
        <taxon>Enterobacterales</taxon>
        <taxon>Hafniaceae</taxon>
        <taxon>Edwardsiella</taxon>
    </lineage>
</organism>
<reference evidence="3 4" key="1">
    <citation type="journal article" date="2012" name="PLoS ONE">
        <title>Edwardsiella comparative phylogenomics reveal the new intra/inter-species taxonomic relationships, virulence evolution and niche adaptation mechanisms.</title>
        <authorList>
            <person name="Yang M."/>
            <person name="Lv Y."/>
            <person name="Xiao J."/>
            <person name="Wu H."/>
            <person name="Zheng H."/>
            <person name="Liu Q."/>
            <person name="Zhang Y."/>
            <person name="Wang Q."/>
        </authorList>
    </citation>
    <scope>NUCLEOTIDE SEQUENCE [LARGE SCALE GENOMIC DNA]</scope>
    <source>
        <strain evidence="4">080813</strain>
    </source>
</reference>
<evidence type="ECO:0000256" key="1">
    <source>
        <dbReference type="ARBA" id="ARBA00023015"/>
    </source>
</evidence>
<evidence type="ECO:0000313" key="3">
    <source>
        <dbReference type="EMBL" id="AIJ07439.1"/>
    </source>
</evidence>
<keyword evidence="2" id="KW-0804">Transcription</keyword>
<gene>
    <name evidence="3" type="ORF">ETEE_0974</name>
</gene>
<accession>A0A076LP40</accession>
<dbReference type="Proteomes" id="UP000028681">
    <property type="component" value="Chromosome"/>
</dbReference>
<dbReference type="EMBL" id="CP006664">
    <property type="protein sequence ID" value="AIJ07439.1"/>
    <property type="molecule type" value="Genomic_DNA"/>
</dbReference>
<evidence type="ECO:0000313" key="4">
    <source>
        <dbReference type="Proteomes" id="UP000028681"/>
    </source>
</evidence>
<name>A0A076LP40_9GAMM</name>
<dbReference type="PRINTS" id="PR01554">
    <property type="entry name" value="FIMREGULATRY"/>
</dbReference>
<dbReference type="KEGG" id="ete:ETEE_0974"/>
<dbReference type="HOGENOM" id="CLU_2045973_0_0_6"/>
<sequence>MKRIYHSFSDIKGNMNEAVDYMNDDTLTKRNNNDDNFSSSTTKGQFAPGVMTEGRFLLLIEISSIHSEKVIAALKEHLVLGYTRREVCERNNVSAGYLSLSLTKLLRIENAATSLSTHCK</sequence>
<dbReference type="AlphaFoldDB" id="A0A076LP40"/>
<dbReference type="Gene3D" id="1.10.10.2690">
    <property type="match status" value="1"/>
</dbReference>
<keyword evidence="1" id="KW-0805">Transcription regulation</keyword>
<dbReference type="GO" id="GO:0006355">
    <property type="term" value="P:regulation of DNA-templated transcription"/>
    <property type="evidence" value="ECO:0007669"/>
    <property type="project" value="InterPro"/>
</dbReference>
<dbReference type="InterPro" id="IPR004356">
    <property type="entry name" value="Adhesin_operon_reg_prot"/>
</dbReference>
<dbReference type="Pfam" id="PF03333">
    <property type="entry name" value="PapB"/>
    <property type="match status" value="1"/>
</dbReference>
<evidence type="ECO:0000256" key="2">
    <source>
        <dbReference type="ARBA" id="ARBA00023163"/>
    </source>
</evidence>
<dbReference type="RefSeq" id="WP_225865114.1">
    <property type="nucleotide sequence ID" value="NZ_CP006664.1"/>
</dbReference>
<dbReference type="GeneID" id="33941605"/>